<dbReference type="RefSeq" id="WP_076877338.1">
    <property type="nucleotide sequence ID" value="NZ_MLCN01000008.1"/>
</dbReference>
<name>A0A1S8CXM8_9GAMM</name>
<evidence type="ECO:0000313" key="3">
    <source>
        <dbReference type="Proteomes" id="UP000192132"/>
    </source>
</evidence>
<keyword evidence="3" id="KW-1185">Reference proteome</keyword>
<feature type="transmembrane region" description="Helical" evidence="1">
    <location>
        <begin position="45"/>
        <end position="64"/>
    </location>
</feature>
<evidence type="ECO:0000313" key="2">
    <source>
        <dbReference type="EMBL" id="ONG41582.1"/>
    </source>
</evidence>
<dbReference type="EMBL" id="MLCN01000008">
    <property type="protein sequence ID" value="ONG41582.1"/>
    <property type="molecule type" value="Genomic_DNA"/>
</dbReference>
<keyword evidence="1" id="KW-1133">Transmembrane helix</keyword>
<proteinExistence type="predicted"/>
<protein>
    <recommendedName>
        <fullName evidence="4">DUF4760 domain-containing protein</fullName>
    </recommendedName>
</protein>
<dbReference type="Pfam" id="PF15956">
    <property type="entry name" value="DUF4760"/>
    <property type="match status" value="1"/>
</dbReference>
<organism evidence="2 3">
    <name type="scientific">Alkanindiges hydrocarboniclasticus</name>
    <dbReference type="NCBI Taxonomy" id="1907941"/>
    <lineage>
        <taxon>Bacteria</taxon>
        <taxon>Pseudomonadati</taxon>
        <taxon>Pseudomonadota</taxon>
        <taxon>Gammaproteobacteria</taxon>
        <taxon>Moraxellales</taxon>
        <taxon>Moraxellaceae</taxon>
        <taxon>Alkanindiges</taxon>
    </lineage>
</organism>
<dbReference type="AlphaFoldDB" id="A0A1S8CXM8"/>
<dbReference type="OrthoDB" id="8889898at2"/>
<keyword evidence="1" id="KW-0472">Membrane</keyword>
<sequence length="231" mass="26975">MTLDSINAIRTFLLLLPYGILIYYFKFHVEDRFFIKPRSHVQLLFMMWIVGIIFFELFIWGLLYPTSDFISFESFESNSSATGVILGAVAAIIGWLFTTRAQGISDIKANTLNILMNSRFSDEYNRNLLSTTQIYSNIRATQNRNNHSLDYNSYNSLSFLDKQSANYMLNYFEFIAAGIRCGDLDEELIKRTLKSIILTNYDFYKEVIDEKQKTNRTSLENLSCLVERWKK</sequence>
<gene>
    <name evidence="2" type="ORF">BKE30_03900</name>
</gene>
<feature type="transmembrane region" description="Helical" evidence="1">
    <location>
        <begin position="6"/>
        <end position="25"/>
    </location>
</feature>
<comment type="caution">
    <text evidence="2">The sequence shown here is derived from an EMBL/GenBank/DDBJ whole genome shotgun (WGS) entry which is preliminary data.</text>
</comment>
<dbReference type="Proteomes" id="UP000192132">
    <property type="component" value="Unassembled WGS sequence"/>
</dbReference>
<feature type="transmembrane region" description="Helical" evidence="1">
    <location>
        <begin position="79"/>
        <end position="98"/>
    </location>
</feature>
<keyword evidence="1" id="KW-0812">Transmembrane</keyword>
<accession>A0A1S8CXM8</accession>
<evidence type="ECO:0000256" key="1">
    <source>
        <dbReference type="SAM" id="Phobius"/>
    </source>
</evidence>
<reference evidence="2 3" key="1">
    <citation type="submission" date="2016-10" db="EMBL/GenBank/DDBJ databases">
        <title>Draft Genome sequence of Alkanindiges sp. strain H1.</title>
        <authorList>
            <person name="Subhash Y."/>
            <person name="Lee S."/>
        </authorList>
    </citation>
    <scope>NUCLEOTIDE SEQUENCE [LARGE SCALE GENOMIC DNA]</scope>
    <source>
        <strain evidence="2 3">H1</strain>
    </source>
</reference>
<dbReference type="InterPro" id="IPR031876">
    <property type="entry name" value="DUF4760"/>
</dbReference>
<evidence type="ECO:0008006" key="4">
    <source>
        <dbReference type="Google" id="ProtNLM"/>
    </source>
</evidence>